<dbReference type="SUPFAM" id="SSF51101">
    <property type="entry name" value="Mannose-binding lectins"/>
    <property type="match status" value="1"/>
</dbReference>
<sequence>MPAPQGMVMNGPYGGPGGGGYDEEDGEHKVRRIDAWGRSYNGYDVLNGFQFTWDDGVQGNLIGNTNDNIYEFYEFNDGETIDSMTVYAGDGEGYVNGFEFDTNLGGHYSIGGTEGKVNYLENLGTGDLTAAAGRDSTHGSGDVVDSIDIYFKT</sequence>
<dbReference type="SMART" id="SM00915">
    <property type="entry name" value="Jacalin"/>
    <property type="match status" value="1"/>
</dbReference>
<name>A0AAD6GUL6_9EURO</name>
<comment type="caution">
    <text evidence="3">The sequence shown here is derived from an EMBL/GenBank/DDBJ whole genome shotgun (WGS) entry which is preliminary data.</text>
</comment>
<feature type="region of interest" description="Disordered" evidence="1">
    <location>
        <begin position="1"/>
        <end position="25"/>
    </location>
</feature>
<dbReference type="Gene3D" id="2.100.10.30">
    <property type="entry name" value="Jacalin-like lectin domain"/>
    <property type="match status" value="1"/>
</dbReference>
<evidence type="ECO:0000256" key="1">
    <source>
        <dbReference type="SAM" id="MobiDB-lite"/>
    </source>
</evidence>
<protein>
    <submittedName>
        <fullName evidence="3">Mannose-binding lectin</fullName>
    </submittedName>
</protein>
<dbReference type="PROSITE" id="PS51752">
    <property type="entry name" value="JACALIN_LECTIN"/>
    <property type="match status" value="1"/>
</dbReference>
<dbReference type="EMBL" id="JAQJAE010000006">
    <property type="protein sequence ID" value="KAJ5589290.1"/>
    <property type="molecule type" value="Genomic_DNA"/>
</dbReference>
<accession>A0AAD6GUL6</accession>
<dbReference type="Proteomes" id="UP001213799">
    <property type="component" value="Unassembled WGS sequence"/>
</dbReference>
<proteinExistence type="predicted"/>
<reference evidence="3" key="2">
    <citation type="submission" date="2023-01" db="EMBL/GenBank/DDBJ databases">
        <authorList>
            <person name="Petersen C."/>
        </authorList>
    </citation>
    <scope>NUCLEOTIDE SEQUENCE</scope>
    <source>
        <strain evidence="3">IBT 12815</strain>
    </source>
</reference>
<dbReference type="InterPro" id="IPR001229">
    <property type="entry name" value="Jacalin-like_lectin_dom"/>
</dbReference>
<dbReference type="InterPro" id="IPR036404">
    <property type="entry name" value="Jacalin-like_lectin_dom_sf"/>
</dbReference>
<dbReference type="AlphaFoldDB" id="A0AAD6GUL6"/>
<evidence type="ECO:0000259" key="2">
    <source>
        <dbReference type="PROSITE" id="PS51752"/>
    </source>
</evidence>
<evidence type="ECO:0000313" key="4">
    <source>
        <dbReference type="Proteomes" id="UP001213799"/>
    </source>
</evidence>
<organism evidence="3 4">
    <name type="scientific">Penicillium hordei</name>
    <dbReference type="NCBI Taxonomy" id="40994"/>
    <lineage>
        <taxon>Eukaryota</taxon>
        <taxon>Fungi</taxon>
        <taxon>Dikarya</taxon>
        <taxon>Ascomycota</taxon>
        <taxon>Pezizomycotina</taxon>
        <taxon>Eurotiomycetes</taxon>
        <taxon>Eurotiomycetidae</taxon>
        <taxon>Eurotiales</taxon>
        <taxon>Aspergillaceae</taxon>
        <taxon>Penicillium</taxon>
    </lineage>
</organism>
<reference evidence="3" key="1">
    <citation type="journal article" date="2023" name="IMA Fungus">
        <title>Comparative genomic study of the Penicillium genus elucidates a diverse pangenome and 15 lateral gene transfer events.</title>
        <authorList>
            <person name="Petersen C."/>
            <person name="Sorensen T."/>
            <person name="Nielsen M.R."/>
            <person name="Sondergaard T.E."/>
            <person name="Sorensen J.L."/>
            <person name="Fitzpatrick D.A."/>
            <person name="Frisvad J.C."/>
            <person name="Nielsen K.L."/>
        </authorList>
    </citation>
    <scope>NUCLEOTIDE SEQUENCE</scope>
    <source>
        <strain evidence="3">IBT 12815</strain>
    </source>
</reference>
<dbReference type="RefSeq" id="XP_056748309.1">
    <property type="nucleotide sequence ID" value="XM_056903022.1"/>
</dbReference>
<evidence type="ECO:0000313" key="3">
    <source>
        <dbReference type="EMBL" id="KAJ5589290.1"/>
    </source>
</evidence>
<keyword evidence="4" id="KW-1185">Reference proteome</keyword>
<gene>
    <name evidence="3" type="ORF">N7537_011968</name>
</gene>
<dbReference type="GeneID" id="81593264"/>
<feature type="domain" description="Jacalin-type lectin" evidence="2">
    <location>
        <begin position="7"/>
        <end position="153"/>
    </location>
</feature>